<evidence type="ECO:0000256" key="1">
    <source>
        <dbReference type="SAM" id="Phobius"/>
    </source>
</evidence>
<sequence>MPKKTNENPYAPPVAVEFAEHNINPPTKSFGLNRLLLWCFAPSLLAMGVMILAKRPSLVAFVYAPIGLFFAEGGWVILLGKRDLLLLASSATILVQCVLIGLIRLRQSQVEASAVAVFGLLKAAWSAYFWVYLVSYLA</sequence>
<feature type="transmembrane region" description="Helical" evidence="1">
    <location>
        <begin position="84"/>
        <end position="103"/>
    </location>
</feature>
<organism evidence="2 3">
    <name type="scientific">Fuerstiella marisgermanici</name>
    <dbReference type="NCBI Taxonomy" id="1891926"/>
    <lineage>
        <taxon>Bacteria</taxon>
        <taxon>Pseudomonadati</taxon>
        <taxon>Planctomycetota</taxon>
        <taxon>Planctomycetia</taxon>
        <taxon>Planctomycetales</taxon>
        <taxon>Planctomycetaceae</taxon>
        <taxon>Fuerstiella</taxon>
    </lineage>
</organism>
<keyword evidence="1" id="KW-0472">Membrane</keyword>
<name>A0A1P8WQE0_9PLAN</name>
<keyword evidence="1" id="KW-1133">Transmembrane helix</keyword>
<keyword evidence="3" id="KW-1185">Reference proteome</keyword>
<dbReference type="KEGG" id="fmr:Fuma_05944"/>
<dbReference type="Proteomes" id="UP000187735">
    <property type="component" value="Chromosome"/>
</dbReference>
<dbReference type="RefSeq" id="WP_145944450.1">
    <property type="nucleotide sequence ID" value="NZ_CP017641.1"/>
</dbReference>
<protein>
    <submittedName>
        <fullName evidence="2">Uncharacterized protein</fullName>
    </submittedName>
</protein>
<evidence type="ECO:0000313" key="3">
    <source>
        <dbReference type="Proteomes" id="UP000187735"/>
    </source>
</evidence>
<dbReference type="AlphaFoldDB" id="A0A1P8WQE0"/>
<dbReference type="EMBL" id="CP017641">
    <property type="protein sequence ID" value="APZ96276.1"/>
    <property type="molecule type" value="Genomic_DNA"/>
</dbReference>
<feature type="transmembrane region" description="Helical" evidence="1">
    <location>
        <begin position="60"/>
        <end position="78"/>
    </location>
</feature>
<proteinExistence type="predicted"/>
<evidence type="ECO:0000313" key="2">
    <source>
        <dbReference type="EMBL" id="APZ96276.1"/>
    </source>
</evidence>
<dbReference type="STRING" id="1891926.Fuma_05944"/>
<reference evidence="2 3" key="1">
    <citation type="journal article" date="2016" name="Front. Microbiol.">
        <title>Fuerstia marisgermanicae gen. nov., sp. nov., an Unusual Member of the Phylum Planctomycetes from the German Wadden Sea.</title>
        <authorList>
            <person name="Kohn T."/>
            <person name="Heuer A."/>
            <person name="Jogler M."/>
            <person name="Vollmers J."/>
            <person name="Boedeker C."/>
            <person name="Bunk B."/>
            <person name="Rast P."/>
            <person name="Borchert D."/>
            <person name="Glockner I."/>
            <person name="Freese H.M."/>
            <person name="Klenk H.P."/>
            <person name="Overmann J."/>
            <person name="Kaster A.K."/>
            <person name="Rohde M."/>
            <person name="Wiegand S."/>
            <person name="Jogler C."/>
        </authorList>
    </citation>
    <scope>NUCLEOTIDE SEQUENCE [LARGE SCALE GENOMIC DNA]</scope>
    <source>
        <strain evidence="2 3">NH11</strain>
    </source>
</reference>
<accession>A0A1P8WQE0</accession>
<feature type="transmembrane region" description="Helical" evidence="1">
    <location>
        <begin position="35"/>
        <end position="53"/>
    </location>
</feature>
<keyword evidence="1" id="KW-0812">Transmembrane</keyword>
<feature type="transmembrane region" description="Helical" evidence="1">
    <location>
        <begin position="115"/>
        <end position="137"/>
    </location>
</feature>
<gene>
    <name evidence="2" type="ORF">Fuma_05944</name>
</gene>